<sequence length="247" mass="26273">MIVAPATTPAQAEAWHALFRVYEYHPVGWAVVGGQMVHSLCWERGANPPRPTQDADTVLDVRAKPTMLFDFTSTLQALGFESAGEAPSVTEGAKGVQHRLVKGDAQIDVLIPRFLGERADNRLGVTGARTIAAPGGQGALDRAQPVDFEINGVMGTVLRPTLQGAIVAKASGLLIGEGAKGDRHLNDLAILASLVTRRDAVSVGLPRTERIRVRRALSAILERPALHLGVGVDAATVEAVREQFSVQ</sequence>
<reference evidence="1 2" key="1">
    <citation type="submission" date="2021-01" db="EMBL/GenBank/DDBJ databases">
        <title>Sequencing the genomes of 1000 actinobacteria strains.</title>
        <authorList>
            <person name="Klenk H.-P."/>
        </authorList>
    </citation>
    <scope>NUCLEOTIDE SEQUENCE [LARGE SCALE GENOMIC DNA]</scope>
    <source>
        <strain evidence="1 2">DSM 13057</strain>
    </source>
</reference>
<proteinExistence type="predicted"/>
<protein>
    <recommendedName>
        <fullName evidence="3">Nucleotidyltransferase family protein</fullName>
    </recommendedName>
</protein>
<evidence type="ECO:0008006" key="3">
    <source>
        <dbReference type="Google" id="ProtNLM"/>
    </source>
</evidence>
<organism evidence="1 2">
    <name type="scientific">Subtercola frigoramans</name>
    <dbReference type="NCBI Taxonomy" id="120298"/>
    <lineage>
        <taxon>Bacteria</taxon>
        <taxon>Bacillati</taxon>
        <taxon>Actinomycetota</taxon>
        <taxon>Actinomycetes</taxon>
        <taxon>Micrococcales</taxon>
        <taxon>Microbacteriaceae</taxon>
        <taxon>Subtercola</taxon>
    </lineage>
</organism>
<gene>
    <name evidence="1" type="ORF">JOE66_000831</name>
</gene>
<name>A0ABS2L293_9MICO</name>
<evidence type="ECO:0000313" key="2">
    <source>
        <dbReference type="Proteomes" id="UP000776164"/>
    </source>
</evidence>
<keyword evidence="2" id="KW-1185">Reference proteome</keyword>
<accession>A0ABS2L293</accession>
<dbReference type="Proteomes" id="UP000776164">
    <property type="component" value="Unassembled WGS sequence"/>
</dbReference>
<dbReference type="EMBL" id="JAFBBU010000001">
    <property type="protein sequence ID" value="MBM7471197.1"/>
    <property type="molecule type" value="Genomic_DNA"/>
</dbReference>
<comment type="caution">
    <text evidence="1">The sequence shown here is derived from an EMBL/GenBank/DDBJ whole genome shotgun (WGS) entry which is preliminary data.</text>
</comment>
<dbReference type="RefSeq" id="WP_239518215.1">
    <property type="nucleotide sequence ID" value="NZ_BAAAHT010000012.1"/>
</dbReference>
<evidence type="ECO:0000313" key="1">
    <source>
        <dbReference type="EMBL" id="MBM7471197.1"/>
    </source>
</evidence>